<dbReference type="GO" id="GO:0003700">
    <property type="term" value="F:DNA-binding transcription factor activity"/>
    <property type="evidence" value="ECO:0007669"/>
    <property type="project" value="InterPro"/>
</dbReference>
<evidence type="ECO:0000313" key="12">
    <source>
        <dbReference type="EMBL" id="RSU08512.1"/>
    </source>
</evidence>
<comment type="subcellular location">
    <subcellularLocation>
        <location evidence="1 9">Cytoplasm</location>
    </subcellularLocation>
</comment>
<keyword evidence="5 9" id="KW-0805">Transcription regulation</keyword>
<evidence type="ECO:0000259" key="11">
    <source>
        <dbReference type="PROSITE" id="PS50110"/>
    </source>
</evidence>
<evidence type="ECO:0000256" key="3">
    <source>
        <dbReference type="ARBA" id="ARBA00022553"/>
    </source>
</evidence>
<dbReference type="PANTHER" id="PTHR45526:SF1">
    <property type="entry name" value="TRANSCRIPTIONAL REGULATORY PROTEIN DCUR-RELATED"/>
    <property type="match status" value="1"/>
</dbReference>
<evidence type="ECO:0000256" key="2">
    <source>
        <dbReference type="ARBA" id="ARBA00022490"/>
    </source>
</evidence>
<dbReference type="PROSITE" id="PS50110">
    <property type="entry name" value="RESPONSE_REGULATORY"/>
    <property type="match status" value="1"/>
</dbReference>
<dbReference type="Pfam" id="PF00072">
    <property type="entry name" value="Response_reg"/>
    <property type="match status" value="1"/>
</dbReference>
<dbReference type="GO" id="GO:0000156">
    <property type="term" value="F:phosphorelay response regulator activity"/>
    <property type="evidence" value="ECO:0007669"/>
    <property type="project" value="TreeGrafter"/>
</dbReference>
<dbReference type="InterPro" id="IPR011006">
    <property type="entry name" value="CheY-like_superfamily"/>
</dbReference>
<comment type="caution">
    <text evidence="12">The sequence shown here is derived from an EMBL/GenBank/DDBJ whole genome shotgun (WGS) entry which is preliminary data.</text>
</comment>
<organism evidence="12 13">
    <name type="scientific">Vagococcus entomophilus</name>
    <dbReference type="NCBI Taxonomy" id="1160095"/>
    <lineage>
        <taxon>Bacteria</taxon>
        <taxon>Bacillati</taxon>
        <taxon>Bacillota</taxon>
        <taxon>Bacilli</taxon>
        <taxon>Lactobacillales</taxon>
        <taxon>Enterococcaceae</taxon>
        <taxon>Vagococcus</taxon>
    </lineage>
</organism>
<evidence type="ECO:0000313" key="13">
    <source>
        <dbReference type="Proteomes" id="UP000288669"/>
    </source>
</evidence>
<gene>
    <name evidence="12" type="ORF">CBF30_04555</name>
</gene>
<dbReference type="SUPFAM" id="SSF52172">
    <property type="entry name" value="CheY-like"/>
    <property type="match status" value="1"/>
</dbReference>
<protein>
    <recommendedName>
        <fullName evidence="9">Transcriptional regulatory protein</fullName>
    </recommendedName>
</protein>
<keyword evidence="6 9" id="KW-0238">DNA-binding</keyword>
<dbReference type="OrthoDB" id="9759232at2"/>
<keyword evidence="7 9" id="KW-0010">Activator</keyword>
<dbReference type="SMART" id="SM00448">
    <property type="entry name" value="REC"/>
    <property type="match status" value="1"/>
</dbReference>
<keyword evidence="8 9" id="KW-0804">Transcription</keyword>
<reference evidence="12 13" key="1">
    <citation type="submission" date="2017-05" db="EMBL/GenBank/DDBJ databases">
        <title>Vagococcus spp. assemblies.</title>
        <authorList>
            <person name="Gulvik C.A."/>
        </authorList>
    </citation>
    <scope>NUCLEOTIDE SEQUENCE [LARGE SCALE GENOMIC DNA]</scope>
    <source>
        <strain evidence="12 13">DSM 24756</strain>
    </source>
</reference>
<dbReference type="EMBL" id="NGJZ01000001">
    <property type="protein sequence ID" value="RSU08512.1"/>
    <property type="molecule type" value="Genomic_DNA"/>
</dbReference>
<keyword evidence="3 10" id="KW-0597">Phosphoprotein</keyword>
<dbReference type="PIRSF" id="PIRSF006171">
    <property type="entry name" value="RR_citrat_malat"/>
    <property type="match status" value="1"/>
</dbReference>
<name>A0A430AK66_9ENTE</name>
<feature type="modified residue" description="4-aspartylphosphate" evidence="10">
    <location>
        <position position="54"/>
    </location>
</feature>
<dbReference type="InterPro" id="IPR024187">
    <property type="entry name" value="Sig_transdc_resp-reg_cit/mal"/>
</dbReference>
<sequence length="239" mass="27527">MKKVLIVEDDPMVASLNQQFVEKHGDLSIAGNVRTTKEADQVIQLSQVDLILLDVYLPGETGLEFLERLQLEKMNIPIILITAANNGEVLQEVLHYGVIDYLVKPFTYKRFQKSLDRFLALTAATKQAAVNTQEQLDMYFNQNDSKNTTELLELPKGLSRPTLTKVYRAMQTFSSDFSNEQLAHQANLSRISTKKYIRFLVEIQLLEENLAYLEIGRPLAMYHINPEKEKNLYQYIRKI</sequence>
<evidence type="ECO:0000256" key="6">
    <source>
        <dbReference type="ARBA" id="ARBA00023125"/>
    </source>
</evidence>
<evidence type="ECO:0000256" key="1">
    <source>
        <dbReference type="ARBA" id="ARBA00004496"/>
    </source>
</evidence>
<evidence type="ECO:0000256" key="10">
    <source>
        <dbReference type="PROSITE-ProRule" id="PRU00169"/>
    </source>
</evidence>
<evidence type="ECO:0000256" key="9">
    <source>
        <dbReference type="PIRNR" id="PIRNR006171"/>
    </source>
</evidence>
<dbReference type="GO" id="GO:0003677">
    <property type="term" value="F:DNA binding"/>
    <property type="evidence" value="ECO:0007669"/>
    <property type="project" value="UniProtKB-KW"/>
</dbReference>
<dbReference type="InterPro" id="IPR051271">
    <property type="entry name" value="2C-system_Tx_regulators"/>
</dbReference>
<evidence type="ECO:0000256" key="5">
    <source>
        <dbReference type="ARBA" id="ARBA00023015"/>
    </source>
</evidence>
<keyword evidence="13" id="KW-1185">Reference proteome</keyword>
<evidence type="ECO:0000256" key="4">
    <source>
        <dbReference type="ARBA" id="ARBA00023012"/>
    </source>
</evidence>
<dbReference type="InterPro" id="IPR001789">
    <property type="entry name" value="Sig_transdc_resp-reg_receiver"/>
</dbReference>
<keyword evidence="2 9" id="KW-0963">Cytoplasm</keyword>
<dbReference type="Gene3D" id="3.40.50.2300">
    <property type="match status" value="1"/>
</dbReference>
<evidence type="ECO:0000256" key="8">
    <source>
        <dbReference type="ARBA" id="ARBA00023163"/>
    </source>
</evidence>
<keyword evidence="4 9" id="KW-0902">Two-component regulatory system</keyword>
<proteinExistence type="predicted"/>
<evidence type="ECO:0000256" key="7">
    <source>
        <dbReference type="ARBA" id="ARBA00023159"/>
    </source>
</evidence>
<dbReference type="Proteomes" id="UP000288669">
    <property type="component" value="Unassembled WGS sequence"/>
</dbReference>
<accession>A0A430AK66</accession>
<dbReference type="AlphaFoldDB" id="A0A430AK66"/>
<feature type="domain" description="Response regulatory" evidence="11">
    <location>
        <begin position="3"/>
        <end position="119"/>
    </location>
</feature>
<dbReference type="GO" id="GO:0005737">
    <property type="term" value="C:cytoplasm"/>
    <property type="evidence" value="ECO:0007669"/>
    <property type="project" value="UniProtKB-SubCell"/>
</dbReference>
<dbReference type="RefSeq" id="WP_126823175.1">
    <property type="nucleotide sequence ID" value="NZ_JBHLWU010000001.1"/>
</dbReference>
<dbReference type="PANTHER" id="PTHR45526">
    <property type="entry name" value="TRANSCRIPTIONAL REGULATORY PROTEIN DPIA"/>
    <property type="match status" value="1"/>
</dbReference>